<proteinExistence type="predicted"/>
<evidence type="ECO:0000313" key="2">
    <source>
        <dbReference type="Proteomes" id="UP000189055"/>
    </source>
</evidence>
<reference evidence="1 2" key="1">
    <citation type="submission" date="2016-03" db="EMBL/GenBank/DDBJ databases">
        <title>Acetic acid bacteria sequencing.</title>
        <authorList>
            <person name="Brandt J."/>
            <person name="Jakob F."/>
            <person name="Vogel R.F."/>
        </authorList>
    </citation>
    <scope>NUCLEOTIDE SEQUENCE [LARGE SCALE GENOMIC DNA]</scope>
    <source>
        <strain evidence="1 2">TMW2.1084</strain>
        <plasmid evidence="2">pac1084_1</plasmid>
    </source>
</reference>
<geneLocation type="plasmid" evidence="2">
    <name>pac1084_1</name>
</geneLocation>
<dbReference type="EMBL" id="CP014688">
    <property type="protein sequence ID" value="AQT06310.1"/>
    <property type="molecule type" value="Genomic_DNA"/>
</dbReference>
<keyword evidence="1" id="KW-0614">Plasmid</keyword>
<protein>
    <submittedName>
        <fullName evidence="1">Uncharacterized protein</fullName>
    </submittedName>
</protein>
<dbReference type="AlphaFoldDB" id="A0A1U9LJ39"/>
<name>A0A1U9LJ39_9PROT</name>
<accession>A0A1U9LJ39</accession>
<dbReference type="Proteomes" id="UP000189055">
    <property type="component" value="Plasmid pAC1084_1"/>
</dbReference>
<dbReference type="KEGG" id="aper:A0U91_14900"/>
<sequence length="70" mass="7799">MNVKNPRMTISGVQTIWIYKRALFLRHIQVSGYVITSTAGNVQADNGIRAEGFDIPDLISHNIRTLVDGD</sequence>
<evidence type="ECO:0000313" key="1">
    <source>
        <dbReference type="EMBL" id="AQT06310.1"/>
    </source>
</evidence>
<gene>
    <name evidence="1" type="ORF">A0U91_14900</name>
</gene>
<organism evidence="1 2">
    <name type="scientific">Acetobacter persici</name>
    <dbReference type="NCBI Taxonomy" id="1076596"/>
    <lineage>
        <taxon>Bacteria</taxon>
        <taxon>Pseudomonadati</taxon>
        <taxon>Pseudomonadota</taxon>
        <taxon>Alphaproteobacteria</taxon>
        <taxon>Acetobacterales</taxon>
        <taxon>Acetobacteraceae</taxon>
        <taxon>Acetobacter</taxon>
    </lineage>
</organism>